<protein>
    <submittedName>
        <fullName evidence="1">Uncharacterized protein</fullName>
    </submittedName>
</protein>
<dbReference type="EMBL" id="MU273529">
    <property type="protein sequence ID" value="KAI0033046.1"/>
    <property type="molecule type" value="Genomic_DNA"/>
</dbReference>
<accession>A0ACB8QNS2</accession>
<comment type="caution">
    <text evidence="1">The sequence shown here is derived from an EMBL/GenBank/DDBJ whole genome shotgun (WGS) entry which is preliminary data.</text>
</comment>
<reference evidence="1" key="1">
    <citation type="submission" date="2021-02" db="EMBL/GenBank/DDBJ databases">
        <authorList>
            <consortium name="DOE Joint Genome Institute"/>
            <person name="Ahrendt S."/>
            <person name="Looney B.P."/>
            <person name="Miyauchi S."/>
            <person name="Morin E."/>
            <person name="Drula E."/>
            <person name="Courty P.E."/>
            <person name="Chicoki N."/>
            <person name="Fauchery L."/>
            <person name="Kohler A."/>
            <person name="Kuo A."/>
            <person name="Labutti K."/>
            <person name="Pangilinan J."/>
            <person name="Lipzen A."/>
            <person name="Riley R."/>
            <person name="Andreopoulos W."/>
            <person name="He G."/>
            <person name="Johnson J."/>
            <person name="Barry K.W."/>
            <person name="Grigoriev I.V."/>
            <person name="Nagy L."/>
            <person name="Hibbett D."/>
            <person name="Henrissat B."/>
            <person name="Matheny P.B."/>
            <person name="Labbe J."/>
            <person name="Martin F."/>
        </authorList>
    </citation>
    <scope>NUCLEOTIDE SEQUENCE</scope>
    <source>
        <strain evidence="1">EC-137</strain>
    </source>
</reference>
<gene>
    <name evidence="1" type="ORF">K488DRAFT_48568</name>
</gene>
<reference evidence="1" key="2">
    <citation type="journal article" date="2022" name="New Phytol.">
        <title>Evolutionary transition to the ectomycorrhizal habit in the genomes of a hyperdiverse lineage of mushroom-forming fungi.</title>
        <authorList>
            <person name="Looney B."/>
            <person name="Miyauchi S."/>
            <person name="Morin E."/>
            <person name="Drula E."/>
            <person name="Courty P.E."/>
            <person name="Kohler A."/>
            <person name="Kuo A."/>
            <person name="LaButti K."/>
            <person name="Pangilinan J."/>
            <person name="Lipzen A."/>
            <person name="Riley R."/>
            <person name="Andreopoulos W."/>
            <person name="He G."/>
            <person name="Johnson J."/>
            <person name="Nolan M."/>
            <person name="Tritt A."/>
            <person name="Barry K.W."/>
            <person name="Grigoriev I.V."/>
            <person name="Nagy L.G."/>
            <person name="Hibbett D."/>
            <person name="Henrissat B."/>
            <person name="Matheny P.B."/>
            <person name="Labbe J."/>
            <person name="Martin F.M."/>
        </authorList>
    </citation>
    <scope>NUCLEOTIDE SEQUENCE</scope>
    <source>
        <strain evidence="1">EC-137</strain>
    </source>
</reference>
<evidence type="ECO:0000313" key="2">
    <source>
        <dbReference type="Proteomes" id="UP000814128"/>
    </source>
</evidence>
<name>A0ACB8QNS2_9AGAM</name>
<keyword evidence="2" id="KW-1185">Reference proteome</keyword>
<sequence length="244" mass="27364">MEPEASSNALDASSRDRSRGRGRSPRGGHGKYLRARGRGHRGGGRPAEFRERLLLEGEEAQELDEELAAELAQKYSRRQLGTNADRYREPSPELDSDGEEIIEPEVDLTAFLERQRLADAPEPTFSPEQDDDEDVDHSLVHITSRTRPEAPSRKGKVQQIEWDETLEQMSREKAVAEAHRADLKSRFKASVAQQRGKSTARGAVSRVAHKQDAVLEAPPLPIEQRGPPKGEREQMEEFLDDLLG</sequence>
<proteinExistence type="predicted"/>
<organism evidence="1 2">
    <name type="scientific">Vararia minispora EC-137</name>
    <dbReference type="NCBI Taxonomy" id="1314806"/>
    <lineage>
        <taxon>Eukaryota</taxon>
        <taxon>Fungi</taxon>
        <taxon>Dikarya</taxon>
        <taxon>Basidiomycota</taxon>
        <taxon>Agaricomycotina</taxon>
        <taxon>Agaricomycetes</taxon>
        <taxon>Russulales</taxon>
        <taxon>Lachnocladiaceae</taxon>
        <taxon>Vararia</taxon>
    </lineage>
</organism>
<evidence type="ECO:0000313" key="1">
    <source>
        <dbReference type="EMBL" id="KAI0033046.1"/>
    </source>
</evidence>
<dbReference type="Proteomes" id="UP000814128">
    <property type="component" value="Unassembled WGS sequence"/>
</dbReference>